<dbReference type="EMBL" id="SDEE01000116">
    <property type="protein sequence ID" value="RXW21236.1"/>
    <property type="molecule type" value="Genomic_DNA"/>
</dbReference>
<keyword evidence="1 2" id="KW-0732">Signal</keyword>
<proteinExistence type="predicted"/>
<dbReference type="InterPro" id="IPR000254">
    <property type="entry name" value="CBD"/>
</dbReference>
<evidence type="ECO:0000256" key="2">
    <source>
        <dbReference type="SAM" id="SignalP"/>
    </source>
</evidence>
<evidence type="ECO:0000256" key="1">
    <source>
        <dbReference type="ARBA" id="ARBA00022729"/>
    </source>
</evidence>
<feature type="signal peptide" evidence="2">
    <location>
        <begin position="1"/>
        <end position="18"/>
    </location>
</feature>
<feature type="domain" description="CBM1" evidence="3">
    <location>
        <begin position="20"/>
        <end position="56"/>
    </location>
</feature>
<dbReference type="SMART" id="SM00236">
    <property type="entry name" value="fCBD"/>
    <property type="match status" value="1"/>
</dbReference>
<dbReference type="GO" id="GO:0030248">
    <property type="term" value="F:cellulose binding"/>
    <property type="evidence" value="ECO:0007669"/>
    <property type="project" value="InterPro"/>
</dbReference>
<dbReference type="OrthoDB" id="2905560at2759"/>
<dbReference type="Pfam" id="PF00734">
    <property type="entry name" value="CBM_1"/>
    <property type="match status" value="1"/>
</dbReference>
<sequence>MLKLLTALLAFTVTGTIAAKLVGPFAQCGGIGYDGDTTCYPGYACTELNDWYSECQPVDAPIPTNP</sequence>
<evidence type="ECO:0000313" key="5">
    <source>
        <dbReference type="Proteomes" id="UP000290288"/>
    </source>
</evidence>
<accession>A0A4Q2DP83</accession>
<organism evidence="4 5">
    <name type="scientific">Candolleomyces aberdarensis</name>
    <dbReference type="NCBI Taxonomy" id="2316362"/>
    <lineage>
        <taxon>Eukaryota</taxon>
        <taxon>Fungi</taxon>
        <taxon>Dikarya</taxon>
        <taxon>Basidiomycota</taxon>
        <taxon>Agaricomycotina</taxon>
        <taxon>Agaricomycetes</taxon>
        <taxon>Agaricomycetidae</taxon>
        <taxon>Agaricales</taxon>
        <taxon>Agaricineae</taxon>
        <taxon>Psathyrellaceae</taxon>
        <taxon>Candolleomyces</taxon>
    </lineage>
</organism>
<dbReference type="AlphaFoldDB" id="A0A4Q2DP83"/>
<dbReference type="GO" id="GO:0005576">
    <property type="term" value="C:extracellular region"/>
    <property type="evidence" value="ECO:0007669"/>
    <property type="project" value="InterPro"/>
</dbReference>
<gene>
    <name evidence="4" type="ORF">EST38_g4625</name>
</gene>
<dbReference type="STRING" id="2316362.A0A4Q2DP83"/>
<keyword evidence="5" id="KW-1185">Reference proteome</keyword>
<name>A0A4Q2DP83_9AGAR</name>
<dbReference type="SUPFAM" id="SSF57180">
    <property type="entry name" value="Cellulose-binding domain"/>
    <property type="match status" value="1"/>
</dbReference>
<evidence type="ECO:0000313" key="4">
    <source>
        <dbReference type="EMBL" id="RXW21236.1"/>
    </source>
</evidence>
<evidence type="ECO:0000259" key="3">
    <source>
        <dbReference type="PROSITE" id="PS51164"/>
    </source>
</evidence>
<dbReference type="Proteomes" id="UP000290288">
    <property type="component" value="Unassembled WGS sequence"/>
</dbReference>
<dbReference type="GO" id="GO:0005975">
    <property type="term" value="P:carbohydrate metabolic process"/>
    <property type="evidence" value="ECO:0007669"/>
    <property type="project" value="InterPro"/>
</dbReference>
<protein>
    <recommendedName>
        <fullName evidence="3">CBM1 domain-containing protein</fullName>
    </recommendedName>
</protein>
<comment type="caution">
    <text evidence="4">The sequence shown here is derived from an EMBL/GenBank/DDBJ whole genome shotgun (WGS) entry which is preliminary data.</text>
</comment>
<reference evidence="4 5" key="1">
    <citation type="submission" date="2019-01" db="EMBL/GenBank/DDBJ databases">
        <title>Draft genome sequence of Psathyrella aberdarensis IHI B618.</title>
        <authorList>
            <person name="Buettner E."/>
            <person name="Kellner H."/>
        </authorList>
    </citation>
    <scope>NUCLEOTIDE SEQUENCE [LARGE SCALE GENOMIC DNA]</scope>
    <source>
        <strain evidence="4 5">IHI B618</strain>
    </source>
</reference>
<feature type="chain" id="PRO_5020818898" description="CBM1 domain-containing protein" evidence="2">
    <location>
        <begin position="19"/>
        <end position="66"/>
    </location>
</feature>
<dbReference type="PROSITE" id="PS51164">
    <property type="entry name" value="CBM1_2"/>
    <property type="match status" value="1"/>
</dbReference>
<dbReference type="InterPro" id="IPR035971">
    <property type="entry name" value="CBD_sf"/>
</dbReference>